<feature type="region of interest" description="Disordered" evidence="1">
    <location>
        <begin position="311"/>
        <end position="701"/>
    </location>
</feature>
<feature type="compositionally biased region" description="Polar residues" evidence="1">
    <location>
        <begin position="414"/>
        <end position="424"/>
    </location>
</feature>
<feature type="compositionally biased region" description="Polar residues" evidence="1">
    <location>
        <begin position="102"/>
        <end position="122"/>
    </location>
</feature>
<feature type="compositionally biased region" description="Basic residues" evidence="1">
    <location>
        <begin position="562"/>
        <end position="575"/>
    </location>
</feature>
<feature type="compositionally biased region" description="Polar residues" evidence="1">
    <location>
        <begin position="461"/>
        <end position="474"/>
    </location>
</feature>
<dbReference type="PANTHER" id="PTHR46010:SF1">
    <property type="entry name" value="PROTEIN IWS1 HOMOLOG"/>
    <property type="match status" value="1"/>
</dbReference>
<feature type="compositionally biased region" description="Low complexity" evidence="1">
    <location>
        <begin position="496"/>
        <end position="514"/>
    </location>
</feature>
<feature type="compositionally biased region" description="Polar residues" evidence="1">
    <location>
        <begin position="441"/>
        <end position="451"/>
    </location>
</feature>
<organism evidence="2 3">
    <name type="scientific">Marasmiellus scandens</name>
    <dbReference type="NCBI Taxonomy" id="2682957"/>
    <lineage>
        <taxon>Eukaryota</taxon>
        <taxon>Fungi</taxon>
        <taxon>Dikarya</taxon>
        <taxon>Basidiomycota</taxon>
        <taxon>Agaricomycotina</taxon>
        <taxon>Agaricomycetes</taxon>
        <taxon>Agaricomycetidae</taxon>
        <taxon>Agaricales</taxon>
        <taxon>Marasmiineae</taxon>
        <taxon>Omphalotaceae</taxon>
        <taxon>Marasmiellus</taxon>
    </lineage>
</organism>
<dbReference type="Proteomes" id="UP001498398">
    <property type="component" value="Unassembled WGS sequence"/>
</dbReference>
<feature type="compositionally biased region" description="Basic and acidic residues" evidence="1">
    <location>
        <begin position="347"/>
        <end position="408"/>
    </location>
</feature>
<keyword evidence="3" id="KW-1185">Reference proteome</keyword>
<feature type="region of interest" description="Disordered" evidence="1">
    <location>
        <begin position="61"/>
        <end position="132"/>
    </location>
</feature>
<feature type="compositionally biased region" description="Low complexity" evidence="1">
    <location>
        <begin position="61"/>
        <end position="101"/>
    </location>
</feature>
<feature type="region of interest" description="Disordered" evidence="1">
    <location>
        <begin position="192"/>
        <end position="246"/>
    </location>
</feature>
<feature type="compositionally biased region" description="Polar residues" evidence="1">
    <location>
        <begin position="199"/>
        <end position="209"/>
    </location>
</feature>
<feature type="compositionally biased region" description="Low complexity" evidence="1">
    <location>
        <begin position="643"/>
        <end position="664"/>
    </location>
</feature>
<comment type="caution">
    <text evidence="2">The sequence shown here is derived from an EMBL/GenBank/DDBJ whole genome shotgun (WGS) entry which is preliminary data.</text>
</comment>
<reference evidence="2 3" key="1">
    <citation type="submission" date="2024-01" db="EMBL/GenBank/DDBJ databases">
        <title>A draft genome for the cacao thread blight pathogen Marasmiellus scandens.</title>
        <authorList>
            <person name="Baruah I.K."/>
            <person name="Leung J."/>
            <person name="Bukari Y."/>
            <person name="Amoako-Attah I."/>
            <person name="Meinhardt L.W."/>
            <person name="Bailey B.A."/>
            <person name="Cohen S.P."/>
        </authorList>
    </citation>
    <scope>NUCLEOTIDE SEQUENCE [LARGE SCALE GENOMIC DNA]</scope>
    <source>
        <strain evidence="2 3">GH-19</strain>
    </source>
</reference>
<gene>
    <name evidence="2" type="ORF">VKT23_013293</name>
</gene>
<dbReference type="PANTHER" id="PTHR46010">
    <property type="entry name" value="PROTEIN IWS1 HOMOLOG"/>
    <property type="match status" value="1"/>
</dbReference>
<proteinExistence type="predicted"/>
<feature type="compositionally biased region" description="Low complexity" evidence="1">
    <location>
        <begin position="619"/>
        <end position="630"/>
    </location>
</feature>
<dbReference type="EMBL" id="JBANRG010000035">
    <property type="protein sequence ID" value="KAK7449817.1"/>
    <property type="molecule type" value="Genomic_DNA"/>
</dbReference>
<protein>
    <submittedName>
        <fullName evidence="2">Uncharacterized protein</fullName>
    </submittedName>
</protein>
<feature type="compositionally biased region" description="Basic and acidic residues" evidence="1">
    <location>
        <begin position="576"/>
        <end position="587"/>
    </location>
</feature>
<evidence type="ECO:0000313" key="2">
    <source>
        <dbReference type="EMBL" id="KAK7449817.1"/>
    </source>
</evidence>
<sequence length="701" mass="74843">MATSSRKITFAPLPIPRRQVLITDDGVELPLTPDPDSKFDLNVHQDGPVCIPAYFSLQAISAPKPSSPSPSSAVSGSATSESSNHSSSSSSSSSSASSMHSLTPTQSIEPNGSITPTQSTHASRSSRRKSSDLLSKIASKKLSAEQILTLGAINLFRSNKGKNKVIHDDLPPSSWGGALTRWSSGGSAPNTFGAPLARTGSTQSTQTYKRGNVRKPRSADNKNAARANGLISTLHNDSNKGRNNRTRMLNGRVYGARRNNVNHFASARDDEPEFVEWGYGGMGSVKNHAVGGSLWKGVMSDGTGLYGQANQGAATTDGVVDPSQEAKRAAADEDDGSGMGWVKRRKEQREREKKEREEKERLEKEQREREKKEREEKERLEKEQAEAADKEKTDEEAKPVVVDEKGQEIGEEGSPSQKENTEPNSVLEDGMEAGHRPTPLDLSTSSAFQSRKPQHRHSHDSASILSRPSLTNAVSAPMSILASNSQDSTSHNATRSAPTSPSLDATAAAASHGLGALGAGAGSVPTSGMTTAHASPFASGMTTGVSTPIEDEHVTRIQSVPYKHRHHHHHSHSRGKSLDLTKEKEKEEKEEEKETVEASSPVSEVAPSLKKDHDDVDADAALAEGEVDLATSTASMSTQPTIGSSSTSSSSIHSSSSGSGSPSESESESDEDDLDEEEEEDDEQVRKTSLGAGVEKISRHK</sequence>
<name>A0ABR1J8S8_9AGAR</name>
<evidence type="ECO:0000256" key="1">
    <source>
        <dbReference type="SAM" id="MobiDB-lite"/>
    </source>
</evidence>
<evidence type="ECO:0000313" key="3">
    <source>
        <dbReference type="Proteomes" id="UP001498398"/>
    </source>
</evidence>
<feature type="compositionally biased region" description="Polar residues" evidence="1">
    <location>
        <begin position="481"/>
        <end position="495"/>
    </location>
</feature>
<accession>A0ABR1J8S8</accession>
<feature type="compositionally biased region" description="Polar residues" evidence="1">
    <location>
        <begin position="524"/>
        <end position="533"/>
    </location>
</feature>
<feature type="compositionally biased region" description="Polar residues" evidence="1">
    <location>
        <begin position="631"/>
        <end position="642"/>
    </location>
</feature>
<feature type="compositionally biased region" description="Acidic residues" evidence="1">
    <location>
        <begin position="665"/>
        <end position="683"/>
    </location>
</feature>
<dbReference type="InterPro" id="IPR051037">
    <property type="entry name" value="RNAPII_TF_IWS1"/>
</dbReference>